<proteinExistence type="predicted"/>
<evidence type="ECO:0000313" key="6">
    <source>
        <dbReference type="Proteomes" id="UP001500752"/>
    </source>
</evidence>
<evidence type="ECO:0000256" key="2">
    <source>
        <dbReference type="SAM" id="MobiDB-lite"/>
    </source>
</evidence>
<dbReference type="EMBL" id="BAABEO010000012">
    <property type="protein sequence ID" value="GAA3682965.1"/>
    <property type="molecule type" value="Genomic_DNA"/>
</dbReference>
<reference evidence="6" key="1">
    <citation type="journal article" date="2019" name="Int. J. Syst. Evol. Microbiol.">
        <title>The Global Catalogue of Microorganisms (GCM) 10K type strain sequencing project: providing services to taxonomists for standard genome sequencing and annotation.</title>
        <authorList>
            <consortium name="The Broad Institute Genomics Platform"/>
            <consortium name="The Broad Institute Genome Sequencing Center for Infectious Disease"/>
            <person name="Wu L."/>
            <person name="Ma J."/>
        </authorList>
    </citation>
    <scope>NUCLEOTIDE SEQUENCE [LARGE SCALE GENOMIC DNA]</scope>
    <source>
        <strain evidence="6">JCM 30742</strain>
    </source>
</reference>
<protein>
    <submittedName>
        <fullName evidence="5">TPM domain-containing protein</fullName>
    </submittedName>
</protein>
<keyword evidence="6" id="KW-1185">Reference proteome</keyword>
<dbReference type="Pfam" id="PF04536">
    <property type="entry name" value="TPM_phosphatase"/>
    <property type="match status" value="1"/>
</dbReference>
<evidence type="ECO:0000256" key="3">
    <source>
        <dbReference type="SAM" id="SignalP"/>
    </source>
</evidence>
<keyword evidence="3" id="KW-0732">Signal</keyword>
<feature type="region of interest" description="Disordered" evidence="2">
    <location>
        <begin position="201"/>
        <end position="220"/>
    </location>
</feature>
<organism evidence="5 6">
    <name type="scientific">Arthrobacter ginkgonis</name>
    <dbReference type="NCBI Taxonomy" id="1630594"/>
    <lineage>
        <taxon>Bacteria</taxon>
        <taxon>Bacillati</taxon>
        <taxon>Actinomycetota</taxon>
        <taxon>Actinomycetes</taxon>
        <taxon>Micrococcales</taxon>
        <taxon>Micrococcaceae</taxon>
        <taxon>Arthrobacter</taxon>
    </lineage>
</organism>
<name>A0ABP7CAU3_9MICC</name>
<evidence type="ECO:0000259" key="4">
    <source>
        <dbReference type="Pfam" id="PF04536"/>
    </source>
</evidence>
<dbReference type="Gene3D" id="3.10.310.50">
    <property type="match status" value="1"/>
</dbReference>
<keyword evidence="1" id="KW-0175">Coiled coil</keyword>
<sequence length="687" mass="70475">MPWRAAAVAAALLPAVVFAPAAAADSPVTIPPGEFVVDQAGVLGSDRGQVEQAIEDLRDNAGQTLFVIYVDSFTNPSDMDAWVEEVAQTKGMGSTDSVLAVAVETRQARFKSDNAGRIAPFDEEIYREYILPNLAEDRWAEAGVQAAAGIQDATDGKISGGSGSGSNGSSGSAAPWIIGGVLVAGGGATVWALSRRRTRQPVGAGVGHGPGPGPAEPVDPLAGLSVEELRQRSGSLLVAADDAIRSSEQELGFAQAQYGDDAIRPFAEDIAAAKAHMSESFKLQQQLDDHIPDTEEEQRTWLGDIIHRCEAVNESLERHRADFEQLRELERRAPQAIASLKGQVPALRSRLATAEGTFAALAQEYAESALAQVRDNIAQAGDRLDFVGTAVADAESKLAAQQTAEAAVAIRAGEEGLHQAGVLLDAIDRAGSGLADTREALESAVSAAAQDLAQAQAQVASGRDPELSGPVAALSQALAEVGARIRAGRIDPVELLRTVEQARARIEAPLAGIRDRQEQARRAAEQLHSAIRSAQARIQGTNDFIRARRGGVGSRARTRLAEAQRNLDEALRLSSSDPVSALQYANQAIHLADQAASEAENDINGFGGGGFGGGGFGGNRGSGLGGAILGGILIDSILHGGHHGGGDGGHGGGFFGGGGFGGFGGGGGGGGGFGGGGFDGGGGGGNF</sequence>
<dbReference type="InterPro" id="IPR007621">
    <property type="entry name" value="TPM_dom"/>
</dbReference>
<accession>A0ABP7CAU3</accession>
<evidence type="ECO:0000313" key="5">
    <source>
        <dbReference type="EMBL" id="GAA3682965.1"/>
    </source>
</evidence>
<comment type="caution">
    <text evidence="5">The sequence shown here is derived from an EMBL/GenBank/DDBJ whole genome shotgun (WGS) entry which is preliminary data.</text>
</comment>
<feature type="signal peptide" evidence="3">
    <location>
        <begin position="1"/>
        <end position="23"/>
    </location>
</feature>
<feature type="chain" id="PRO_5045077362" evidence="3">
    <location>
        <begin position="24"/>
        <end position="687"/>
    </location>
</feature>
<feature type="domain" description="TPM" evidence="4">
    <location>
        <begin position="36"/>
        <end position="152"/>
    </location>
</feature>
<evidence type="ECO:0000256" key="1">
    <source>
        <dbReference type="SAM" id="Coils"/>
    </source>
</evidence>
<feature type="coiled-coil region" evidence="1">
    <location>
        <begin position="517"/>
        <end position="573"/>
    </location>
</feature>
<dbReference type="Proteomes" id="UP001500752">
    <property type="component" value="Unassembled WGS sequence"/>
</dbReference>
<gene>
    <name evidence="5" type="ORF">GCM10023081_21160</name>
</gene>